<evidence type="ECO:0000313" key="3">
    <source>
        <dbReference type="Proteomes" id="UP001526246"/>
    </source>
</evidence>
<proteinExistence type="predicted"/>
<evidence type="ECO:0000313" key="2">
    <source>
        <dbReference type="EMBL" id="MCW3797447.1"/>
    </source>
</evidence>
<keyword evidence="1" id="KW-1133">Transmembrane helix</keyword>
<organism evidence="2 3">
    <name type="scientific">Sphingomonas arvum</name>
    <dbReference type="NCBI Taxonomy" id="2992113"/>
    <lineage>
        <taxon>Bacteria</taxon>
        <taxon>Pseudomonadati</taxon>
        <taxon>Pseudomonadota</taxon>
        <taxon>Alphaproteobacteria</taxon>
        <taxon>Sphingomonadales</taxon>
        <taxon>Sphingomonadaceae</taxon>
        <taxon>Sphingomonas</taxon>
    </lineage>
</organism>
<protein>
    <submittedName>
        <fullName evidence="2">Uncharacterized protein</fullName>
    </submittedName>
</protein>
<dbReference type="RefSeq" id="WP_264881700.1">
    <property type="nucleotide sequence ID" value="NZ_JAPDOB010000001.1"/>
</dbReference>
<evidence type="ECO:0000256" key="1">
    <source>
        <dbReference type="SAM" id="Phobius"/>
    </source>
</evidence>
<dbReference type="EMBL" id="JAPDOB010000001">
    <property type="protein sequence ID" value="MCW3797447.1"/>
    <property type="molecule type" value="Genomic_DNA"/>
</dbReference>
<reference evidence="2 3" key="1">
    <citation type="submission" date="2022-10" db="EMBL/GenBank/DDBJ databases">
        <title>Sphingomonas sp.</title>
        <authorList>
            <person name="Jin C."/>
        </authorList>
    </citation>
    <scope>NUCLEOTIDE SEQUENCE [LARGE SCALE GENOMIC DNA]</scope>
    <source>
        <strain evidence="2 3">BN140010</strain>
    </source>
</reference>
<comment type="caution">
    <text evidence="2">The sequence shown here is derived from an EMBL/GenBank/DDBJ whole genome shotgun (WGS) entry which is preliminary data.</text>
</comment>
<keyword evidence="3" id="KW-1185">Reference proteome</keyword>
<gene>
    <name evidence="2" type="ORF">OMW55_06470</name>
</gene>
<keyword evidence="1" id="KW-0472">Membrane</keyword>
<dbReference type="Proteomes" id="UP001526246">
    <property type="component" value="Unassembled WGS sequence"/>
</dbReference>
<name>A0ABT3JEE8_9SPHN</name>
<keyword evidence="1" id="KW-0812">Transmembrane</keyword>
<sequence>MTGLAAAVFSVAMIAAFVLLGFGVKFALGTEYRKNGLLMIVAGLVILANVGIWTI</sequence>
<feature type="transmembrane region" description="Helical" evidence="1">
    <location>
        <begin position="6"/>
        <end position="24"/>
    </location>
</feature>
<accession>A0ABT3JEE8</accession>
<feature type="transmembrane region" description="Helical" evidence="1">
    <location>
        <begin position="36"/>
        <end position="54"/>
    </location>
</feature>